<accession>A0A5R9J4U9</accession>
<dbReference type="RefSeq" id="WP_138326105.1">
    <property type="nucleotide sequence ID" value="NZ_VCDI01000003.1"/>
</dbReference>
<dbReference type="PANTHER" id="PTHR30441:SF8">
    <property type="entry name" value="DUF748 DOMAIN-CONTAINING PROTEIN"/>
    <property type="match status" value="1"/>
</dbReference>
<dbReference type="InterPro" id="IPR052894">
    <property type="entry name" value="AsmA-related"/>
</dbReference>
<dbReference type="InterPro" id="IPR007844">
    <property type="entry name" value="AsmA"/>
</dbReference>
<name>A0A5R9J4U9_9PROT</name>
<evidence type="ECO:0000313" key="4">
    <source>
        <dbReference type="EMBL" id="TLU72644.1"/>
    </source>
</evidence>
<sequence length="818" mass="84128">MRGWMKFGAGAGIVVLVMVLSGAMLLDRSLDQDRLRRAVIASVEKQSGRTVTLQSLRVSLLPSPHVEAQGFTLGNPEGLASDGGDPVMLRLGDVQARIGLWPLLRHVVRLDGLQIRHASLALARDPDGRANWQMHPARAPGRGSASAGHEQPWGVAFDSVLLMDAKVSLRDSQAHRSGAVHVAHLEGSELESQRPALSLAGSHGDAGFTADGTIGPIARLLADDGRSPSRHGEAWPVALRIGEQADGRTLAHGSIEGGLTDPRSGRGYDLSASFHIGALGDLNRLFPHAGLPPVQALHGSLHVVDTGRPLLTALQVQAGTTLVHGETLSSWRLSAASPDAPLAVGADGSWQGRTLRLHGTAGTLRTVQAMSGGSMPPATPVQLVLETAGAALQAQGQLGGEGGDLTLHGTAADLRALWASSPGLGPVAVTARVVVQPGRAVQVSNLSLTSDAGDLEGALSLSLHGKPSLSGQLTSNRLDLDRLASGGTGVRAGTAAAPPPPSPAGAVPGARAPVPPVSPVQEDVPWALLHRVDLDLRMRVAALLVDAQTLRGVTAHVALQGGHLLIDPVQAQGSAGPVFARLEADASASPPHLDVTMHPLFLPASALAGWLGQPVPMRGAIELVGTIRAQGETRRALADSASGHVGASMVNGSLDNDALLRLLGRSMPLSLALPKGGTTDLRCLALHARLGDGRASLDTISLRTGRASVDGQGVVGLPDGALDLHLVPFVTLGGAGASLPVRVTGTLRQAHPAFDTSSTDGRTTLVIGPQDEASEGCDAALRAAREDVPGPAPSAAAPGQRHKNPKPLDILRGLGLFR</sequence>
<evidence type="ECO:0000313" key="5">
    <source>
        <dbReference type="Proteomes" id="UP000305654"/>
    </source>
</evidence>
<comment type="caution">
    <text evidence="4">The sequence shown here is derived from an EMBL/GenBank/DDBJ whole genome shotgun (WGS) entry which is preliminary data.</text>
</comment>
<keyword evidence="2" id="KW-0812">Transmembrane</keyword>
<feature type="region of interest" description="Disordered" evidence="1">
    <location>
        <begin position="787"/>
        <end position="808"/>
    </location>
</feature>
<proteinExistence type="predicted"/>
<gene>
    <name evidence="4" type="ORF">FE263_11435</name>
</gene>
<organism evidence="4 5">
    <name type="scientific">Lichenicoccus roseus</name>
    <dbReference type="NCBI Taxonomy" id="2683649"/>
    <lineage>
        <taxon>Bacteria</taxon>
        <taxon>Pseudomonadati</taxon>
        <taxon>Pseudomonadota</taxon>
        <taxon>Alphaproteobacteria</taxon>
        <taxon>Acetobacterales</taxon>
        <taxon>Acetobacteraceae</taxon>
        <taxon>Lichenicoccus</taxon>
    </lineage>
</organism>
<dbReference type="EMBL" id="VCDI01000003">
    <property type="protein sequence ID" value="TLU72644.1"/>
    <property type="molecule type" value="Genomic_DNA"/>
</dbReference>
<protein>
    <submittedName>
        <fullName evidence="4">AsmA family protein</fullName>
    </submittedName>
</protein>
<feature type="region of interest" description="Disordered" evidence="1">
    <location>
        <begin position="484"/>
        <end position="509"/>
    </location>
</feature>
<feature type="domain" description="AsmA" evidence="3">
    <location>
        <begin position="453"/>
        <end position="697"/>
    </location>
</feature>
<dbReference type="PANTHER" id="PTHR30441">
    <property type="entry name" value="DUF748 DOMAIN-CONTAINING PROTEIN"/>
    <property type="match status" value="1"/>
</dbReference>
<keyword evidence="2" id="KW-0472">Membrane</keyword>
<reference evidence="4 5" key="1">
    <citation type="submission" date="2019-05" db="EMBL/GenBank/DDBJ databases">
        <authorList>
            <person name="Pankratov T."/>
            <person name="Grouzdev D."/>
        </authorList>
    </citation>
    <scope>NUCLEOTIDE SEQUENCE [LARGE SCALE GENOMIC DNA]</scope>
    <source>
        <strain evidence="4 5">KEBCLARHB70R</strain>
    </source>
</reference>
<dbReference type="OrthoDB" id="7234554at2"/>
<keyword evidence="2" id="KW-1133">Transmembrane helix</keyword>
<feature type="transmembrane region" description="Helical" evidence="2">
    <location>
        <begin position="7"/>
        <end position="26"/>
    </location>
</feature>
<dbReference type="AlphaFoldDB" id="A0A5R9J4U9"/>
<dbReference type="GO" id="GO:0090313">
    <property type="term" value="P:regulation of protein targeting to membrane"/>
    <property type="evidence" value="ECO:0007669"/>
    <property type="project" value="TreeGrafter"/>
</dbReference>
<dbReference type="Proteomes" id="UP000305654">
    <property type="component" value="Unassembled WGS sequence"/>
</dbReference>
<keyword evidence="5" id="KW-1185">Reference proteome</keyword>
<evidence type="ECO:0000256" key="2">
    <source>
        <dbReference type="SAM" id="Phobius"/>
    </source>
</evidence>
<dbReference type="Pfam" id="PF05170">
    <property type="entry name" value="AsmA"/>
    <property type="match status" value="2"/>
</dbReference>
<dbReference type="GO" id="GO:0005886">
    <property type="term" value="C:plasma membrane"/>
    <property type="evidence" value="ECO:0007669"/>
    <property type="project" value="TreeGrafter"/>
</dbReference>
<evidence type="ECO:0000256" key="1">
    <source>
        <dbReference type="SAM" id="MobiDB-lite"/>
    </source>
</evidence>
<feature type="domain" description="AsmA" evidence="3">
    <location>
        <begin position="12"/>
        <end position="208"/>
    </location>
</feature>
<evidence type="ECO:0000259" key="3">
    <source>
        <dbReference type="Pfam" id="PF05170"/>
    </source>
</evidence>